<keyword evidence="4" id="KW-0788">Thiol protease</keyword>
<dbReference type="AlphaFoldDB" id="A0A6J7E459"/>
<dbReference type="InterPro" id="IPR051794">
    <property type="entry name" value="PG_Endopeptidase_C40"/>
</dbReference>
<accession>A0A6J7E459</accession>
<evidence type="ECO:0000259" key="6">
    <source>
        <dbReference type="PROSITE" id="PS51935"/>
    </source>
</evidence>
<dbReference type="EMBL" id="CAEZZP010000105">
    <property type="protein sequence ID" value="CAB4780478.1"/>
    <property type="molecule type" value="Genomic_DNA"/>
</dbReference>
<evidence type="ECO:0000313" key="11">
    <source>
        <dbReference type="EMBL" id="CAB4905554.1"/>
    </source>
</evidence>
<feature type="coiled-coil region" evidence="5">
    <location>
        <begin position="155"/>
        <end position="207"/>
    </location>
</feature>
<evidence type="ECO:0000256" key="5">
    <source>
        <dbReference type="SAM" id="Coils"/>
    </source>
</evidence>
<dbReference type="EMBL" id="CAFBPS010000085">
    <property type="protein sequence ID" value="CAB5032243.1"/>
    <property type="molecule type" value="Genomic_DNA"/>
</dbReference>
<dbReference type="GO" id="GO:0008234">
    <property type="term" value="F:cysteine-type peptidase activity"/>
    <property type="evidence" value="ECO:0007669"/>
    <property type="project" value="UniProtKB-KW"/>
</dbReference>
<evidence type="ECO:0000313" key="7">
    <source>
        <dbReference type="EMBL" id="CAB4728363.1"/>
    </source>
</evidence>
<dbReference type="EMBL" id="CAFBMF010000080">
    <property type="protein sequence ID" value="CAB4905554.1"/>
    <property type="molecule type" value="Genomic_DNA"/>
</dbReference>
<organism evidence="10">
    <name type="scientific">freshwater metagenome</name>
    <dbReference type="NCBI Taxonomy" id="449393"/>
    <lineage>
        <taxon>unclassified sequences</taxon>
        <taxon>metagenomes</taxon>
        <taxon>ecological metagenomes</taxon>
    </lineage>
</organism>
<keyword evidence="5" id="KW-0175">Coiled coil</keyword>
<keyword evidence="3" id="KW-0378">Hydrolase</keyword>
<evidence type="ECO:0000256" key="4">
    <source>
        <dbReference type="ARBA" id="ARBA00022807"/>
    </source>
</evidence>
<reference evidence="10" key="1">
    <citation type="submission" date="2020-05" db="EMBL/GenBank/DDBJ databases">
        <authorList>
            <person name="Chiriac C."/>
            <person name="Salcher M."/>
            <person name="Ghai R."/>
            <person name="Kavagutti S V."/>
        </authorList>
    </citation>
    <scope>NUCLEOTIDE SEQUENCE</scope>
</reference>
<dbReference type="Gene3D" id="3.90.1720.10">
    <property type="entry name" value="endopeptidase domain like (from Nostoc punctiforme)"/>
    <property type="match status" value="1"/>
</dbReference>
<proteinExistence type="inferred from homology"/>
<dbReference type="PANTHER" id="PTHR47359:SF3">
    <property type="entry name" value="NLP_P60 DOMAIN-CONTAINING PROTEIN-RELATED"/>
    <property type="match status" value="1"/>
</dbReference>
<evidence type="ECO:0000313" key="12">
    <source>
        <dbReference type="EMBL" id="CAB5032243.1"/>
    </source>
</evidence>
<comment type="similarity">
    <text evidence="1">Belongs to the peptidase C40 family.</text>
</comment>
<feature type="coiled-coil region" evidence="5">
    <location>
        <begin position="41"/>
        <end position="82"/>
    </location>
</feature>
<dbReference type="InterPro" id="IPR038765">
    <property type="entry name" value="Papain-like_cys_pep_sf"/>
</dbReference>
<dbReference type="SUPFAM" id="SSF54001">
    <property type="entry name" value="Cysteine proteinases"/>
    <property type="match status" value="1"/>
</dbReference>
<evidence type="ECO:0000256" key="2">
    <source>
        <dbReference type="ARBA" id="ARBA00022670"/>
    </source>
</evidence>
<dbReference type="EMBL" id="CAFBLJ010000082">
    <property type="protein sequence ID" value="CAB4877847.1"/>
    <property type="molecule type" value="Genomic_DNA"/>
</dbReference>
<dbReference type="PROSITE" id="PS51935">
    <property type="entry name" value="NLPC_P60"/>
    <property type="match status" value="1"/>
</dbReference>
<evidence type="ECO:0000313" key="9">
    <source>
        <dbReference type="EMBL" id="CAB4807290.1"/>
    </source>
</evidence>
<protein>
    <submittedName>
        <fullName evidence="10">Unannotated protein</fullName>
    </submittedName>
</protein>
<dbReference type="EMBL" id="CAFAAL010000084">
    <property type="protein sequence ID" value="CAB4807290.1"/>
    <property type="molecule type" value="Genomic_DNA"/>
</dbReference>
<name>A0A6J7E459_9ZZZZ</name>
<sequence>MLSLHTSPRMRRLAAQVLVSAMLFGTVGVVAVERPAAADSVDDAKRRVRQMADQLEAAEAEADRLSEELAIATDDKAQLEIGIVATEAEIAVKQTELGGLQTEMSDLAVEAFVGGGRGGSITGLLAPGGGPNESVQKQSLTEIALNVGFATSDQLDSAITDLAHLTDQLNKQKKQAEDLANNIVGLQEKTDKEISKYTKLKAKAEKELGSALAAERARRAAAAAAAARAQAAALVASRGDGIPNSPGEAAKKVFDPSSIPSTSSRASIAVAAAKSQVGVPYVKFMSKEGVGFDCSGLTTFAWQQAGVSIPHQSRAQFARGPQIPTEYIEPGDLVYFHNPISHVGIYIGGGMMVDAPGVGRTVRYAAVTWDKVVGVTRPG</sequence>
<evidence type="ECO:0000256" key="3">
    <source>
        <dbReference type="ARBA" id="ARBA00022801"/>
    </source>
</evidence>
<gene>
    <name evidence="7" type="ORF">UFOPK2658_01530</name>
    <name evidence="8" type="ORF">UFOPK2880_01412</name>
    <name evidence="9" type="ORF">UFOPK3004_01010</name>
    <name evidence="10" type="ORF">UFOPK3304_01376</name>
    <name evidence="11" type="ORF">UFOPK3494_01182</name>
    <name evidence="12" type="ORF">UFOPK4134_01116</name>
</gene>
<keyword evidence="2" id="KW-0645">Protease</keyword>
<dbReference type="GO" id="GO:0006508">
    <property type="term" value="P:proteolysis"/>
    <property type="evidence" value="ECO:0007669"/>
    <property type="project" value="UniProtKB-KW"/>
</dbReference>
<feature type="domain" description="NlpC/P60" evidence="6">
    <location>
        <begin position="263"/>
        <end position="379"/>
    </location>
</feature>
<dbReference type="PANTHER" id="PTHR47359">
    <property type="entry name" value="PEPTIDOGLYCAN DL-ENDOPEPTIDASE CWLO"/>
    <property type="match status" value="1"/>
</dbReference>
<evidence type="ECO:0000313" key="8">
    <source>
        <dbReference type="EMBL" id="CAB4780478.1"/>
    </source>
</evidence>
<dbReference type="InterPro" id="IPR000064">
    <property type="entry name" value="NLP_P60_dom"/>
</dbReference>
<evidence type="ECO:0000313" key="10">
    <source>
        <dbReference type="EMBL" id="CAB4877847.1"/>
    </source>
</evidence>
<dbReference type="EMBL" id="CAEZYH010000086">
    <property type="protein sequence ID" value="CAB4728363.1"/>
    <property type="molecule type" value="Genomic_DNA"/>
</dbReference>
<evidence type="ECO:0000256" key="1">
    <source>
        <dbReference type="ARBA" id="ARBA00007074"/>
    </source>
</evidence>
<dbReference type="Pfam" id="PF00877">
    <property type="entry name" value="NLPC_P60"/>
    <property type="match status" value="1"/>
</dbReference>